<dbReference type="Gene3D" id="3.50.4.10">
    <property type="entry name" value="Hepatocyte Growth Factor"/>
    <property type="match status" value="1"/>
</dbReference>
<evidence type="ECO:0000313" key="3">
    <source>
        <dbReference type="EnsemblMetazoa" id="CLYHEMP019133.1"/>
    </source>
</evidence>
<evidence type="ECO:0000256" key="1">
    <source>
        <dbReference type="SAM" id="SignalP"/>
    </source>
</evidence>
<name>A0A7M5X8R2_9CNID</name>
<feature type="chain" id="PRO_5029568242" description="Apple domain-containing protein" evidence="1">
    <location>
        <begin position="24"/>
        <end position="437"/>
    </location>
</feature>
<keyword evidence="4" id="KW-1185">Reference proteome</keyword>
<dbReference type="RefSeq" id="XP_066911520.1">
    <property type="nucleotide sequence ID" value="XM_067055419.1"/>
</dbReference>
<dbReference type="SMART" id="SM00473">
    <property type="entry name" value="PAN_AP"/>
    <property type="match status" value="1"/>
</dbReference>
<dbReference type="SUPFAM" id="SSF57414">
    <property type="entry name" value="Hairpin loop containing domain-like"/>
    <property type="match status" value="1"/>
</dbReference>
<keyword evidence="1" id="KW-0732">Signal</keyword>
<dbReference type="Pfam" id="PF00024">
    <property type="entry name" value="PAN_1"/>
    <property type="match status" value="1"/>
</dbReference>
<proteinExistence type="predicted"/>
<dbReference type="GeneID" id="136798752"/>
<feature type="signal peptide" evidence="1">
    <location>
        <begin position="1"/>
        <end position="23"/>
    </location>
</feature>
<sequence>MKIRCRREQFFILIAILPLEVLSQHLFNDRYINGKQNKRLVSDQYLKNADVSEQYCMATCSLMKEKCKSINYHAERKECVMNKEAVGTSEDNLIDDKGWRFYPKTEAGDTQERTVKSNSFDLENEIKPEKNQILHFIPVIKTEWKLEVYFQIKDTGSQTMEMFSFRNKETTGASIRAVIKTQPNLKLTIEVYGKVIELPITLGTDRWYKLDVIQHRLMSHHYSGYKVMFMIDGYLEVDERLPTENVTELRDTEVYSCHHLQKSCLRGRIKKFRFRQTASSAPITTRTTLETLSEWNWPWWVTFQAKIDSFLPSGYCGLMGFKGNDHPRSPWFGIHGSNRKLELTLWYMDNGVEVKVPRYYGSITQGVWYFMKARIEVRPGVGYYFVLYIDGNLKYQVPLTVTQLIELTNVNVVPLGPWSPCYGASVINVNYGYLKTP</sequence>
<protein>
    <recommendedName>
        <fullName evidence="2">Apple domain-containing protein</fullName>
    </recommendedName>
</protein>
<evidence type="ECO:0000259" key="2">
    <source>
        <dbReference type="SMART" id="SM00473"/>
    </source>
</evidence>
<dbReference type="AlphaFoldDB" id="A0A7M5X8R2"/>
<dbReference type="Proteomes" id="UP000594262">
    <property type="component" value="Unplaced"/>
</dbReference>
<feature type="domain" description="Apple" evidence="2">
    <location>
        <begin position="23"/>
        <end position="105"/>
    </location>
</feature>
<accession>A0A7M5X8R2</accession>
<reference evidence="3" key="1">
    <citation type="submission" date="2021-01" db="UniProtKB">
        <authorList>
            <consortium name="EnsemblMetazoa"/>
        </authorList>
    </citation>
    <scope>IDENTIFICATION</scope>
</reference>
<organism evidence="3 4">
    <name type="scientific">Clytia hemisphaerica</name>
    <dbReference type="NCBI Taxonomy" id="252671"/>
    <lineage>
        <taxon>Eukaryota</taxon>
        <taxon>Metazoa</taxon>
        <taxon>Cnidaria</taxon>
        <taxon>Hydrozoa</taxon>
        <taxon>Hydroidolina</taxon>
        <taxon>Leptothecata</taxon>
        <taxon>Obeliida</taxon>
        <taxon>Clytiidae</taxon>
        <taxon>Clytia</taxon>
    </lineage>
</organism>
<dbReference type="EnsemblMetazoa" id="CLYHEMT019133.1">
    <property type="protein sequence ID" value="CLYHEMP019133.1"/>
    <property type="gene ID" value="CLYHEMG019133"/>
</dbReference>
<dbReference type="InterPro" id="IPR003609">
    <property type="entry name" value="Pan_app"/>
</dbReference>
<evidence type="ECO:0000313" key="4">
    <source>
        <dbReference type="Proteomes" id="UP000594262"/>
    </source>
</evidence>